<dbReference type="EMBL" id="JBBPCC010000003">
    <property type="protein sequence ID" value="MEK8127788.1"/>
    <property type="molecule type" value="Genomic_DNA"/>
</dbReference>
<organism evidence="5 6">
    <name type="scientific">Paenibacillus filicis</name>
    <dbReference type="NCBI Taxonomy" id="669464"/>
    <lineage>
        <taxon>Bacteria</taxon>
        <taxon>Bacillati</taxon>
        <taxon>Bacillota</taxon>
        <taxon>Bacilli</taxon>
        <taxon>Bacillales</taxon>
        <taxon>Paenibacillaceae</taxon>
        <taxon>Paenibacillus</taxon>
    </lineage>
</organism>
<proteinExistence type="inferred from homology"/>
<accession>A0ABU9DI96</accession>
<dbReference type="InterPro" id="IPR001764">
    <property type="entry name" value="Glyco_hydro_3_N"/>
</dbReference>
<dbReference type="RefSeq" id="WP_341414837.1">
    <property type="nucleotide sequence ID" value="NZ_JBBPCC010000003.1"/>
</dbReference>
<evidence type="ECO:0000256" key="1">
    <source>
        <dbReference type="ARBA" id="ARBA00005336"/>
    </source>
</evidence>
<comment type="similarity">
    <text evidence="1">Belongs to the glycosyl hydrolase 3 family.</text>
</comment>
<dbReference type="InterPro" id="IPR036881">
    <property type="entry name" value="Glyco_hydro_3_C_sf"/>
</dbReference>
<dbReference type="NCBIfam" id="NF003740">
    <property type="entry name" value="PRK05337.1"/>
    <property type="match status" value="1"/>
</dbReference>
<dbReference type="SUPFAM" id="SSF51445">
    <property type="entry name" value="(Trans)glycosidases"/>
    <property type="match status" value="1"/>
</dbReference>
<sequence length="544" mass="58089">MGNKVWQAGELSLRQKIGQLLMCGFPGKAPSEEIRKLIAEDGIGGIIYFRRNLEEPAQVAAMSAGLQQTAEQAGLPPLLIAVDQEGGMVTRIERGVTVMPGNMALGAIGDPEAAYIAGKVTGTELRQMGINMNFAPSLDVNNNPDNPVIGVRSYGGSAELVGELGCSAVQGLQDAGVAATVKHFPGHGDTGEDSHHALPTVPHDRERLDALELAPFRRAIEQGTDAVMTAHVLFPAVEPEKLPATLSSRVIDGLLRQELGYDGVVVTDCLEMNAIAKFYGVGEGAVKAVEAGADLILVSHRYGLQREALDALVQALASGRITEERIDRSVERLLALKNRRVSAEQPLAELESAAALEPGSSLASQTSLKLAEHLSERSITLVRGAEQLPLDSGKPVLVVWPEVRVGSEVDEVLPREQSLGYWLETKQLDVREERIGVRPTAEEALQVLELAAGTEQVVFVSYNAAFLPEQAQLIRSLAAQPGIRLIVAAARIPFDIHVLPEVQTYLAAYENTSPAMRALALVLTGDLTAQGRLPVSLNAGTLTP</sequence>
<dbReference type="EC" id="3.2.1.52" evidence="5"/>
<keyword evidence="2 5" id="KW-0378">Hydrolase</keyword>
<keyword evidence="3 5" id="KW-0326">Glycosidase</keyword>
<keyword evidence="6" id="KW-1185">Reference proteome</keyword>
<evidence type="ECO:0000256" key="3">
    <source>
        <dbReference type="ARBA" id="ARBA00023295"/>
    </source>
</evidence>
<gene>
    <name evidence="5" type="primary">nagZ</name>
    <name evidence="5" type="ORF">WMW72_07635</name>
</gene>
<evidence type="ECO:0000313" key="5">
    <source>
        <dbReference type="EMBL" id="MEK8127788.1"/>
    </source>
</evidence>
<dbReference type="Gene3D" id="3.40.50.1700">
    <property type="entry name" value="Glycoside hydrolase family 3 C-terminal domain"/>
    <property type="match status" value="1"/>
</dbReference>
<dbReference type="InterPro" id="IPR036962">
    <property type="entry name" value="Glyco_hydro_3_N_sf"/>
</dbReference>
<evidence type="ECO:0000256" key="2">
    <source>
        <dbReference type="ARBA" id="ARBA00022801"/>
    </source>
</evidence>
<evidence type="ECO:0000313" key="6">
    <source>
        <dbReference type="Proteomes" id="UP001469365"/>
    </source>
</evidence>
<dbReference type="PANTHER" id="PTHR30480:SF16">
    <property type="entry name" value="GLYCOSIDE HYDROLASE FAMILY 3 DOMAIN PROTEIN"/>
    <property type="match status" value="1"/>
</dbReference>
<reference evidence="5 6" key="1">
    <citation type="submission" date="2024-04" db="EMBL/GenBank/DDBJ databases">
        <title>draft genome sequnece of Paenibacillus filicis.</title>
        <authorList>
            <person name="Kim D.-U."/>
        </authorList>
    </citation>
    <scope>NUCLEOTIDE SEQUENCE [LARGE SCALE GENOMIC DNA]</scope>
    <source>
        <strain evidence="5 6">KACC14197</strain>
    </source>
</reference>
<dbReference type="InterPro" id="IPR050226">
    <property type="entry name" value="NagZ_Beta-hexosaminidase"/>
</dbReference>
<dbReference type="InterPro" id="IPR017853">
    <property type="entry name" value="GH"/>
</dbReference>
<dbReference type="Gene3D" id="3.20.20.300">
    <property type="entry name" value="Glycoside hydrolase, family 3, N-terminal domain"/>
    <property type="match status" value="1"/>
</dbReference>
<dbReference type="Proteomes" id="UP001469365">
    <property type="component" value="Unassembled WGS sequence"/>
</dbReference>
<dbReference type="Pfam" id="PF00933">
    <property type="entry name" value="Glyco_hydro_3"/>
    <property type="match status" value="1"/>
</dbReference>
<dbReference type="PRINTS" id="PR00133">
    <property type="entry name" value="GLHYDRLASE3"/>
</dbReference>
<dbReference type="GO" id="GO:0004563">
    <property type="term" value="F:beta-N-acetylhexosaminidase activity"/>
    <property type="evidence" value="ECO:0007669"/>
    <property type="project" value="UniProtKB-EC"/>
</dbReference>
<feature type="domain" description="Glycoside hydrolase family 3 N-terminal" evidence="4">
    <location>
        <begin position="13"/>
        <end position="335"/>
    </location>
</feature>
<comment type="caution">
    <text evidence="5">The sequence shown here is derived from an EMBL/GenBank/DDBJ whole genome shotgun (WGS) entry which is preliminary data.</text>
</comment>
<dbReference type="PANTHER" id="PTHR30480">
    <property type="entry name" value="BETA-HEXOSAMINIDASE-RELATED"/>
    <property type="match status" value="1"/>
</dbReference>
<protein>
    <submittedName>
        <fullName evidence="5">Beta-N-acetylhexosaminidase</fullName>
        <ecNumber evidence="5">3.2.1.52</ecNumber>
    </submittedName>
</protein>
<evidence type="ECO:0000259" key="4">
    <source>
        <dbReference type="Pfam" id="PF00933"/>
    </source>
</evidence>
<name>A0ABU9DI96_9BACL</name>